<dbReference type="GO" id="GO:0034213">
    <property type="term" value="P:quinolinate catabolic process"/>
    <property type="evidence" value="ECO:0007669"/>
    <property type="project" value="TreeGrafter"/>
</dbReference>
<evidence type="ECO:0000256" key="4">
    <source>
        <dbReference type="ARBA" id="ARBA00019205"/>
    </source>
</evidence>
<dbReference type="SUPFAM" id="SSF54675">
    <property type="entry name" value="Nicotinate/Quinolinate PRTase N-terminal domain-like"/>
    <property type="match status" value="1"/>
</dbReference>
<dbReference type="Pfam" id="PF01729">
    <property type="entry name" value="QRPTase_C"/>
    <property type="match status" value="1"/>
</dbReference>
<dbReference type="Gene3D" id="3.90.1170.20">
    <property type="entry name" value="Quinolinate phosphoribosyl transferase, N-terminal domain"/>
    <property type="match status" value="1"/>
</dbReference>
<organism evidence="11 12">
    <name type="scientific">Ruminiclostridium papyrosolvens DSM 2782</name>
    <dbReference type="NCBI Taxonomy" id="588581"/>
    <lineage>
        <taxon>Bacteria</taxon>
        <taxon>Bacillati</taxon>
        <taxon>Bacillota</taxon>
        <taxon>Clostridia</taxon>
        <taxon>Eubacteriales</taxon>
        <taxon>Oscillospiraceae</taxon>
        <taxon>Ruminiclostridium</taxon>
    </lineage>
</organism>
<dbReference type="STRING" id="588581.Cpap_2736"/>
<sequence length="280" mass="30730">MYISDEMIERFIKEDIPYLDLTTLVLGIGSKLGQIRFMAREDMVLSAAEEVRRIFGKLGINVSRLLPTGTLVKKEETFIIADGLATNLHMAWKVSLNLLEYCCGIATKTKNLVDKAKSINPDVAIVATRKSFPGTKELAVKSVVAGGGYPHRLGLSETILIFKQHMNFMGGLEELPKEIKQIRSNAYEKKIIVEVENKAEAIMLAEAGVDGIQFDKVPASDLKQIVDSIRRINPNITLIAAGGINGGNVQEYADTGVDTIATTSVYFGKPADIKVTMERL</sequence>
<evidence type="ECO:0000259" key="10">
    <source>
        <dbReference type="Pfam" id="PF02749"/>
    </source>
</evidence>
<accession>F1TCD4</accession>
<dbReference type="InterPro" id="IPR013785">
    <property type="entry name" value="Aldolase_TIM"/>
</dbReference>
<dbReference type="InterPro" id="IPR002638">
    <property type="entry name" value="Quinolinate_PRibosylTrfase_C"/>
</dbReference>
<dbReference type="RefSeq" id="WP_004618880.1">
    <property type="nucleotide sequence ID" value="NZ_ACXX02000005.1"/>
</dbReference>
<keyword evidence="12" id="KW-1185">Reference proteome</keyword>
<dbReference type="NCBIfam" id="TIGR01334">
    <property type="entry name" value="modD"/>
    <property type="match status" value="1"/>
</dbReference>
<dbReference type="Proteomes" id="UP000003860">
    <property type="component" value="Unassembled WGS sequence"/>
</dbReference>
<feature type="domain" description="Quinolinate phosphoribosyl transferase N-terminal" evidence="10">
    <location>
        <begin position="20"/>
        <end position="103"/>
    </location>
</feature>
<evidence type="ECO:0000313" key="11">
    <source>
        <dbReference type="EMBL" id="EGD48049.1"/>
    </source>
</evidence>
<dbReference type="PIRSF" id="PIRSF006250">
    <property type="entry name" value="NadC_ModD"/>
    <property type="match status" value="1"/>
</dbReference>
<dbReference type="AlphaFoldDB" id="F1TCD4"/>
<protein>
    <recommendedName>
        <fullName evidence="4">Putative pyrophosphorylase ModD</fullName>
        <ecNumber evidence="3">2.4.2.19</ecNumber>
    </recommendedName>
</protein>
<dbReference type="SUPFAM" id="SSF51690">
    <property type="entry name" value="Nicotinate/Quinolinate PRTase C-terminal domain-like"/>
    <property type="match status" value="1"/>
</dbReference>
<comment type="caution">
    <text evidence="11">The sequence shown here is derived from an EMBL/GenBank/DDBJ whole genome shotgun (WGS) entry which is preliminary data.</text>
</comment>
<comment type="catalytic activity">
    <reaction evidence="7">
        <text>nicotinate beta-D-ribonucleotide + CO2 + diphosphate = quinolinate + 5-phospho-alpha-D-ribose 1-diphosphate + 2 H(+)</text>
        <dbReference type="Rhea" id="RHEA:12733"/>
        <dbReference type="ChEBI" id="CHEBI:15378"/>
        <dbReference type="ChEBI" id="CHEBI:16526"/>
        <dbReference type="ChEBI" id="CHEBI:29959"/>
        <dbReference type="ChEBI" id="CHEBI:33019"/>
        <dbReference type="ChEBI" id="CHEBI:57502"/>
        <dbReference type="ChEBI" id="CHEBI:58017"/>
        <dbReference type="EC" id="2.4.2.19"/>
    </reaction>
</comment>
<evidence type="ECO:0000256" key="8">
    <source>
        <dbReference type="PIRNR" id="PIRNR006250"/>
    </source>
</evidence>
<evidence type="ECO:0000256" key="1">
    <source>
        <dbReference type="ARBA" id="ARBA00004893"/>
    </source>
</evidence>
<dbReference type="InterPro" id="IPR006242">
    <property type="entry name" value="ModD"/>
</dbReference>
<dbReference type="GO" id="GO:0004514">
    <property type="term" value="F:nicotinate-nucleotide diphosphorylase (carboxylating) activity"/>
    <property type="evidence" value="ECO:0007669"/>
    <property type="project" value="UniProtKB-EC"/>
</dbReference>
<dbReference type="Pfam" id="PF02749">
    <property type="entry name" value="QRPTase_N"/>
    <property type="match status" value="1"/>
</dbReference>
<gene>
    <name evidence="11" type="ORF">Cpap_2736</name>
</gene>
<dbReference type="Gene3D" id="3.20.20.70">
    <property type="entry name" value="Aldolase class I"/>
    <property type="match status" value="1"/>
</dbReference>
<evidence type="ECO:0000313" key="12">
    <source>
        <dbReference type="Proteomes" id="UP000003860"/>
    </source>
</evidence>
<dbReference type="PANTHER" id="PTHR32179:SF4">
    <property type="entry name" value="PYROPHOSPHORYLASE MODD-RELATED"/>
    <property type="match status" value="1"/>
</dbReference>
<dbReference type="FunFam" id="3.20.20.70:FF:000030">
    <property type="entry name" value="Nicotinate-nucleotide pyrophosphorylase, carboxylating"/>
    <property type="match status" value="1"/>
</dbReference>
<dbReference type="InterPro" id="IPR027277">
    <property type="entry name" value="NadC/ModD"/>
</dbReference>
<keyword evidence="6 8" id="KW-0808">Transferase</keyword>
<reference evidence="11" key="2">
    <citation type="submission" date="2011-01" db="EMBL/GenBank/DDBJ databases">
        <title>The Non-contiguous Finished genome of Clostridium papyrosolvens.</title>
        <authorList>
            <person name="Lucas S."/>
            <person name="Copeland A."/>
            <person name="Lapidus A."/>
            <person name="Cheng J.-F."/>
            <person name="Goodwin L."/>
            <person name="Pitluck S."/>
            <person name="Misra M."/>
            <person name="Chertkov O."/>
            <person name="Detter J.C."/>
            <person name="Han C."/>
            <person name="Tapia R."/>
            <person name="Land M."/>
            <person name="Hauser L."/>
            <person name="Kyrpides N."/>
            <person name="Ivanova N."/>
            <person name="Pagani I."/>
            <person name="Mouttaki H."/>
            <person name="He Z."/>
            <person name="Zhou J."/>
            <person name="Hemme C.L."/>
            <person name="Woyke T."/>
        </authorList>
    </citation>
    <scope>NUCLEOTIDE SEQUENCE [LARGE SCALE GENOMIC DNA]</scope>
    <source>
        <strain evidence="11">DSM 2782</strain>
    </source>
</reference>
<comment type="similarity">
    <text evidence="2 8">Belongs to the NadC/ModD family.</text>
</comment>
<dbReference type="EMBL" id="ACXX02000005">
    <property type="protein sequence ID" value="EGD48049.1"/>
    <property type="molecule type" value="Genomic_DNA"/>
</dbReference>
<evidence type="ECO:0000259" key="9">
    <source>
        <dbReference type="Pfam" id="PF01729"/>
    </source>
</evidence>
<evidence type="ECO:0000256" key="2">
    <source>
        <dbReference type="ARBA" id="ARBA00009400"/>
    </source>
</evidence>
<dbReference type="GO" id="GO:0005737">
    <property type="term" value="C:cytoplasm"/>
    <property type="evidence" value="ECO:0007669"/>
    <property type="project" value="TreeGrafter"/>
</dbReference>
<evidence type="ECO:0000256" key="5">
    <source>
        <dbReference type="ARBA" id="ARBA00022676"/>
    </source>
</evidence>
<comment type="pathway">
    <text evidence="1">Cofactor biosynthesis; NAD(+) biosynthesis; nicotinate D-ribonucleotide from quinolinate: step 1/1.</text>
</comment>
<evidence type="ECO:0000256" key="6">
    <source>
        <dbReference type="ARBA" id="ARBA00022679"/>
    </source>
</evidence>
<dbReference type="eggNOG" id="COG0157">
    <property type="taxonomic scope" value="Bacteria"/>
</dbReference>
<reference evidence="11" key="1">
    <citation type="submission" date="2009-07" db="EMBL/GenBank/DDBJ databases">
        <authorList>
            <consortium name="US DOE Joint Genome Institute (JGI-PGF)"/>
            <person name="Lucas S."/>
            <person name="Copeland A."/>
            <person name="Lapidus A."/>
            <person name="Glavina del Rio T."/>
            <person name="Tice H."/>
            <person name="Bruce D."/>
            <person name="Goodwin L."/>
            <person name="Pitluck S."/>
            <person name="Larimer F."/>
            <person name="Land M.L."/>
            <person name="Mouttaki H."/>
            <person name="He Z."/>
            <person name="Zhou J."/>
            <person name="Hemme C.L."/>
        </authorList>
    </citation>
    <scope>NUCLEOTIDE SEQUENCE [LARGE SCALE GENOMIC DNA]</scope>
    <source>
        <strain evidence="11">DSM 2782</strain>
    </source>
</reference>
<dbReference type="CDD" id="cd01573">
    <property type="entry name" value="modD_like"/>
    <property type="match status" value="1"/>
</dbReference>
<dbReference type="InterPro" id="IPR037128">
    <property type="entry name" value="Quinolinate_PRibosylTase_N_sf"/>
</dbReference>
<dbReference type="InterPro" id="IPR022412">
    <property type="entry name" value="Quinolinate_PRibosylTrfase_N"/>
</dbReference>
<dbReference type="GO" id="GO:0009435">
    <property type="term" value="P:NAD+ biosynthetic process"/>
    <property type="evidence" value="ECO:0007669"/>
    <property type="project" value="InterPro"/>
</dbReference>
<dbReference type="EC" id="2.4.2.19" evidence="3"/>
<proteinExistence type="inferred from homology"/>
<dbReference type="OrthoDB" id="9770610at2"/>
<name>F1TCD4_9FIRM</name>
<feature type="domain" description="Quinolinate phosphoribosyl transferase C-terminal" evidence="9">
    <location>
        <begin position="105"/>
        <end position="273"/>
    </location>
</feature>
<keyword evidence="5 8" id="KW-0328">Glycosyltransferase</keyword>
<evidence type="ECO:0000256" key="3">
    <source>
        <dbReference type="ARBA" id="ARBA00011944"/>
    </source>
</evidence>
<dbReference type="PANTHER" id="PTHR32179">
    <property type="entry name" value="NICOTINATE-NUCLEOTIDE PYROPHOSPHORYLASE [CARBOXYLATING]"/>
    <property type="match status" value="1"/>
</dbReference>
<evidence type="ECO:0000256" key="7">
    <source>
        <dbReference type="ARBA" id="ARBA00047445"/>
    </source>
</evidence>
<dbReference type="InterPro" id="IPR036068">
    <property type="entry name" value="Nicotinate_pribotase-like_C"/>
</dbReference>